<evidence type="ECO:0000313" key="4">
    <source>
        <dbReference type="Proteomes" id="UP000242715"/>
    </source>
</evidence>
<proteinExistence type="predicted"/>
<protein>
    <recommendedName>
        <fullName evidence="5">Pentatricopeptide repeat-containing protein</fullName>
    </recommendedName>
</protein>
<dbReference type="Pfam" id="PF13041">
    <property type="entry name" value="PPR_2"/>
    <property type="match status" value="1"/>
</dbReference>
<keyword evidence="1" id="KW-0677">Repeat</keyword>
<evidence type="ECO:0008006" key="5">
    <source>
        <dbReference type="Google" id="ProtNLM"/>
    </source>
</evidence>
<evidence type="ECO:0000256" key="1">
    <source>
        <dbReference type="ARBA" id="ARBA00022737"/>
    </source>
</evidence>
<dbReference type="GO" id="GO:0003723">
    <property type="term" value="F:RNA binding"/>
    <property type="evidence" value="ECO:0007669"/>
    <property type="project" value="InterPro"/>
</dbReference>
<dbReference type="InterPro" id="IPR011990">
    <property type="entry name" value="TPR-like_helical_dom_sf"/>
</dbReference>
<keyword evidence="2" id="KW-0812">Transmembrane</keyword>
<reference evidence="4" key="1">
    <citation type="journal article" date="2017" name="Front. Plant Sci.">
        <title>Climate Clever Clovers: New Paradigm to Reduce the Environmental Footprint of Ruminants by Breeding Low Methanogenic Forages Utilizing Haplotype Variation.</title>
        <authorList>
            <person name="Kaur P."/>
            <person name="Appels R."/>
            <person name="Bayer P.E."/>
            <person name="Keeble-Gagnere G."/>
            <person name="Wang J."/>
            <person name="Hirakawa H."/>
            <person name="Shirasawa K."/>
            <person name="Vercoe P."/>
            <person name="Stefanova K."/>
            <person name="Durmic Z."/>
            <person name="Nichols P."/>
            <person name="Revell C."/>
            <person name="Isobe S.N."/>
            <person name="Edwards D."/>
            <person name="Erskine W."/>
        </authorList>
    </citation>
    <scope>NUCLEOTIDE SEQUENCE [LARGE SCALE GENOMIC DNA]</scope>
    <source>
        <strain evidence="4">cv. Daliak</strain>
    </source>
</reference>
<dbReference type="PANTHER" id="PTHR47926">
    <property type="entry name" value="PENTATRICOPEPTIDE REPEAT-CONTAINING PROTEIN"/>
    <property type="match status" value="1"/>
</dbReference>
<accession>A0A2Z6PGY0</accession>
<evidence type="ECO:0000256" key="2">
    <source>
        <dbReference type="SAM" id="Phobius"/>
    </source>
</evidence>
<dbReference type="EMBL" id="DF973986">
    <property type="protein sequence ID" value="GAU43647.1"/>
    <property type="molecule type" value="Genomic_DNA"/>
</dbReference>
<dbReference type="Proteomes" id="UP000242715">
    <property type="component" value="Unassembled WGS sequence"/>
</dbReference>
<feature type="transmembrane region" description="Helical" evidence="2">
    <location>
        <begin position="157"/>
        <end position="177"/>
    </location>
</feature>
<gene>
    <name evidence="3" type="ORF">TSUD_24160</name>
</gene>
<sequence length="207" mass="23496">MGTAHRVFDEMLLRNTITWTTLMKGYLINGDLEIVFHVACDMYFLGVVFNEHTCSVVLQKCRFAEDRIHEDILMPKTGIGLCIVKQLHGLVVATWNGQRSLESFCQHLLRTVLLIEPEFFLNMLQNDVPLVCIVAGKSVHAYPIKAGLEDDTAVGNAIMTCLLNVALLGMLMGYLLVEQDIYPKMKDLDNRLLDRHRHPLPDLLKCE</sequence>
<name>A0A2Z6PGY0_TRISU</name>
<keyword evidence="2" id="KW-0472">Membrane</keyword>
<dbReference type="GO" id="GO:0009451">
    <property type="term" value="P:RNA modification"/>
    <property type="evidence" value="ECO:0007669"/>
    <property type="project" value="InterPro"/>
</dbReference>
<evidence type="ECO:0000313" key="3">
    <source>
        <dbReference type="EMBL" id="GAU43647.1"/>
    </source>
</evidence>
<dbReference type="AlphaFoldDB" id="A0A2Z6PGY0"/>
<dbReference type="Gene3D" id="1.25.40.10">
    <property type="entry name" value="Tetratricopeptide repeat domain"/>
    <property type="match status" value="1"/>
</dbReference>
<keyword evidence="2" id="KW-1133">Transmembrane helix</keyword>
<keyword evidence="4" id="KW-1185">Reference proteome</keyword>
<dbReference type="InterPro" id="IPR002885">
    <property type="entry name" value="PPR_rpt"/>
</dbReference>
<organism evidence="3 4">
    <name type="scientific">Trifolium subterraneum</name>
    <name type="common">Subterranean clover</name>
    <dbReference type="NCBI Taxonomy" id="3900"/>
    <lineage>
        <taxon>Eukaryota</taxon>
        <taxon>Viridiplantae</taxon>
        <taxon>Streptophyta</taxon>
        <taxon>Embryophyta</taxon>
        <taxon>Tracheophyta</taxon>
        <taxon>Spermatophyta</taxon>
        <taxon>Magnoliopsida</taxon>
        <taxon>eudicotyledons</taxon>
        <taxon>Gunneridae</taxon>
        <taxon>Pentapetalae</taxon>
        <taxon>rosids</taxon>
        <taxon>fabids</taxon>
        <taxon>Fabales</taxon>
        <taxon>Fabaceae</taxon>
        <taxon>Papilionoideae</taxon>
        <taxon>50 kb inversion clade</taxon>
        <taxon>NPAAA clade</taxon>
        <taxon>Hologalegina</taxon>
        <taxon>IRL clade</taxon>
        <taxon>Trifolieae</taxon>
        <taxon>Trifolium</taxon>
    </lineage>
</organism>
<dbReference type="OrthoDB" id="1917369at2759"/>
<dbReference type="InterPro" id="IPR046960">
    <property type="entry name" value="PPR_At4g14850-like_plant"/>
</dbReference>
<dbReference type="PANTHER" id="PTHR47926:SF452">
    <property type="entry name" value="PENTATRICOPEPTIDE REPEAT-CONTAINING PROTEIN"/>
    <property type="match status" value="1"/>
</dbReference>